<organism evidence="1 2">
    <name type="scientific">Candidatus Magnetobacterium bavaricum</name>
    <dbReference type="NCBI Taxonomy" id="29290"/>
    <lineage>
        <taxon>Bacteria</taxon>
        <taxon>Pseudomonadati</taxon>
        <taxon>Nitrospirota</taxon>
        <taxon>Thermodesulfovibrionia</taxon>
        <taxon>Thermodesulfovibrionales</taxon>
        <taxon>Candidatus Magnetobacteriaceae</taxon>
        <taxon>Candidatus Magnetobacterium</taxon>
    </lineage>
</organism>
<dbReference type="Proteomes" id="UP000033423">
    <property type="component" value="Unassembled WGS sequence"/>
</dbReference>
<comment type="caution">
    <text evidence="1">The sequence shown here is derived from an EMBL/GenBank/DDBJ whole genome shotgun (WGS) entry which is preliminary data.</text>
</comment>
<name>A0A0F3GL60_9BACT</name>
<proteinExistence type="predicted"/>
<protein>
    <submittedName>
        <fullName evidence="1">Uncharacterized protein</fullName>
    </submittedName>
</protein>
<reference evidence="1 2" key="1">
    <citation type="submission" date="2015-02" db="EMBL/GenBank/DDBJ databases">
        <title>Single-cell genomics of uncultivated deep-branching MTB reveals a conserved set of magnetosome genes.</title>
        <authorList>
            <person name="Kolinko S."/>
            <person name="Richter M."/>
            <person name="Glockner F.O."/>
            <person name="Brachmann A."/>
            <person name="Schuler D."/>
        </authorList>
    </citation>
    <scope>NUCLEOTIDE SEQUENCE [LARGE SCALE GENOMIC DNA]</scope>
    <source>
        <strain evidence="1">TM-1</strain>
    </source>
</reference>
<dbReference type="AlphaFoldDB" id="A0A0F3GL60"/>
<keyword evidence="2" id="KW-1185">Reference proteome</keyword>
<accession>A0A0F3GL60</accession>
<gene>
    <name evidence="1" type="ORF">MBAV_005153</name>
</gene>
<evidence type="ECO:0000313" key="1">
    <source>
        <dbReference type="EMBL" id="KJU82655.1"/>
    </source>
</evidence>
<sequence>MEIGVIVTVMLLIVSHSLGTMVLMCIRTTTGHLLPTLAIRPAHGTSTWATASCTPTASPTTSMYGRFVPDIDCSVIWLFGSFSFLGAGL</sequence>
<dbReference type="EMBL" id="LACI01002224">
    <property type="protein sequence ID" value="KJU82655.1"/>
    <property type="molecule type" value="Genomic_DNA"/>
</dbReference>
<evidence type="ECO:0000313" key="2">
    <source>
        <dbReference type="Proteomes" id="UP000033423"/>
    </source>
</evidence>